<proteinExistence type="predicted"/>
<feature type="transmembrane region" description="Helical" evidence="9">
    <location>
        <begin position="48"/>
        <end position="66"/>
    </location>
</feature>
<keyword evidence="7 9" id="KW-0472">Membrane</keyword>
<dbReference type="InterPro" id="IPR040176">
    <property type="entry name" value="RNF121/RNF175"/>
</dbReference>
<dbReference type="GO" id="GO:0008270">
    <property type="term" value="F:zinc ion binding"/>
    <property type="evidence" value="ECO:0007669"/>
    <property type="project" value="UniProtKB-KW"/>
</dbReference>
<dbReference type="PROSITE" id="PS50089">
    <property type="entry name" value="ZF_RING_2"/>
    <property type="match status" value="1"/>
</dbReference>
<keyword evidence="3" id="KW-0479">Metal-binding</keyword>
<dbReference type="InterPro" id="IPR018957">
    <property type="entry name" value="Znf_C3HC4_RING-type"/>
</dbReference>
<keyword evidence="4 8" id="KW-0863">Zinc-finger</keyword>
<evidence type="ECO:0000259" key="10">
    <source>
        <dbReference type="PROSITE" id="PS50089"/>
    </source>
</evidence>
<evidence type="ECO:0000256" key="6">
    <source>
        <dbReference type="ARBA" id="ARBA00022989"/>
    </source>
</evidence>
<dbReference type="GO" id="GO:0005789">
    <property type="term" value="C:endoplasmic reticulum membrane"/>
    <property type="evidence" value="ECO:0007669"/>
    <property type="project" value="TreeGrafter"/>
</dbReference>
<evidence type="ECO:0000256" key="1">
    <source>
        <dbReference type="ARBA" id="ARBA00004141"/>
    </source>
</evidence>
<evidence type="ECO:0000256" key="8">
    <source>
        <dbReference type="PROSITE-ProRule" id="PRU00175"/>
    </source>
</evidence>
<name>A0A2H8TRD0_9HEMI</name>
<dbReference type="GO" id="GO:0061630">
    <property type="term" value="F:ubiquitin protein ligase activity"/>
    <property type="evidence" value="ECO:0007669"/>
    <property type="project" value="TreeGrafter"/>
</dbReference>
<dbReference type="PANTHER" id="PTHR13407">
    <property type="entry name" value="RNF121 PROTEIN"/>
    <property type="match status" value="1"/>
</dbReference>
<comment type="subcellular location">
    <subcellularLocation>
        <location evidence="1">Membrane</location>
        <topology evidence="1">Multi-pass membrane protein</topology>
    </subcellularLocation>
</comment>
<evidence type="ECO:0000256" key="2">
    <source>
        <dbReference type="ARBA" id="ARBA00022692"/>
    </source>
</evidence>
<evidence type="ECO:0000313" key="11">
    <source>
        <dbReference type="EMBL" id="MBW16451.1"/>
    </source>
</evidence>
<dbReference type="InterPro" id="IPR013083">
    <property type="entry name" value="Znf_RING/FYVE/PHD"/>
</dbReference>
<evidence type="ECO:0000256" key="4">
    <source>
        <dbReference type="ARBA" id="ARBA00022771"/>
    </source>
</evidence>
<keyword evidence="6 9" id="KW-1133">Transmembrane helix</keyword>
<dbReference type="Pfam" id="PF00097">
    <property type="entry name" value="zf-C3HC4"/>
    <property type="match status" value="1"/>
</dbReference>
<feature type="transmembrane region" description="Helical" evidence="9">
    <location>
        <begin position="296"/>
        <end position="318"/>
    </location>
</feature>
<dbReference type="PANTHER" id="PTHR13407:SF0">
    <property type="entry name" value="FI05221P"/>
    <property type="match status" value="1"/>
</dbReference>
<feature type="domain" description="RING-type" evidence="10">
    <location>
        <begin position="220"/>
        <end position="270"/>
    </location>
</feature>
<sequence>MDVINITDMAIEPVENATRIMTREEQMREEHRKLHEAHKGHESMHAEMLVILMITMIVAQIVLLEWKRRHFKSFQVVTFLALWLIPILMSIRMSYWRFIVFWTLFSLITGLVVRKALEKPLQGSTPRLVYKWFYFIYKLTYVLGSVGYIIMVAVFLGFGVMFNLNPVTSMDYGLIIMYYGLYFGVLGQDIAEICASKMAAHLGYYTPQGMPTRSLDKNICAVCGNKLLVNAGEEGIIESTFQLTCDHTFHEFCIRGWCIVGKKQTCPYCKEKVDLKRMFRNPWEKPHVLYGQLLDWIRWFVAWGPIIMSIIQFLNYILGLK</sequence>
<feature type="transmembrane region" description="Helical" evidence="9">
    <location>
        <begin position="134"/>
        <end position="162"/>
    </location>
</feature>
<evidence type="ECO:0000256" key="5">
    <source>
        <dbReference type="ARBA" id="ARBA00022833"/>
    </source>
</evidence>
<keyword evidence="5" id="KW-0862">Zinc</keyword>
<dbReference type="SMART" id="SM00184">
    <property type="entry name" value="RING"/>
    <property type="match status" value="1"/>
</dbReference>
<dbReference type="SUPFAM" id="SSF57850">
    <property type="entry name" value="RING/U-box"/>
    <property type="match status" value="1"/>
</dbReference>
<dbReference type="EMBL" id="GFXV01004646">
    <property type="protein sequence ID" value="MBW16451.1"/>
    <property type="molecule type" value="Transcribed_RNA"/>
</dbReference>
<protein>
    <submittedName>
        <fullName evidence="11">RING finger protein 121</fullName>
    </submittedName>
</protein>
<gene>
    <name evidence="11" type="primary">RNF121</name>
</gene>
<dbReference type="AlphaFoldDB" id="A0A2H8TRD0"/>
<reference evidence="11" key="1">
    <citation type="submission" date="2017-10" db="EMBL/GenBank/DDBJ databases">
        <title>Transcriptome Assembly of Sugarcane Aphid Adults.</title>
        <authorList>
            <person name="Scully E.D."/>
            <person name="Palmer N.A."/>
            <person name="Geib S.M."/>
            <person name="Sarath G."/>
            <person name="Sattler S.E."/>
        </authorList>
    </citation>
    <scope>NUCLEOTIDE SEQUENCE</scope>
    <source>
        <tissue evidence="11">Whole body</tissue>
    </source>
</reference>
<dbReference type="GO" id="GO:0000139">
    <property type="term" value="C:Golgi membrane"/>
    <property type="evidence" value="ECO:0007669"/>
    <property type="project" value="TreeGrafter"/>
</dbReference>
<dbReference type="GO" id="GO:0036503">
    <property type="term" value="P:ERAD pathway"/>
    <property type="evidence" value="ECO:0007669"/>
    <property type="project" value="TreeGrafter"/>
</dbReference>
<organism evidence="11">
    <name type="scientific">Melanaphis sacchari</name>
    <dbReference type="NCBI Taxonomy" id="742174"/>
    <lineage>
        <taxon>Eukaryota</taxon>
        <taxon>Metazoa</taxon>
        <taxon>Ecdysozoa</taxon>
        <taxon>Arthropoda</taxon>
        <taxon>Hexapoda</taxon>
        <taxon>Insecta</taxon>
        <taxon>Pterygota</taxon>
        <taxon>Neoptera</taxon>
        <taxon>Paraneoptera</taxon>
        <taxon>Hemiptera</taxon>
        <taxon>Sternorrhyncha</taxon>
        <taxon>Aphidomorpha</taxon>
        <taxon>Aphidoidea</taxon>
        <taxon>Aphididae</taxon>
        <taxon>Aphidini</taxon>
        <taxon>Melanaphis</taxon>
    </lineage>
</organism>
<evidence type="ECO:0000256" key="7">
    <source>
        <dbReference type="ARBA" id="ARBA00023136"/>
    </source>
</evidence>
<dbReference type="CDD" id="cd16475">
    <property type="entry name" value="RING-H2_RNF121-like"/>
    <property type="match status" value="1"/>
</dbReference>
<feature type="transmembrane region" description="Helical" evidence="9">
    <location>
        <begin position="73"/>
        <end position="89"/>
    </location>
</feature>
<dbReference type="Gene3D" id="3.30.40.10">
    <property type="entry name" value="Zinc/RING finger domain, C3HC4 (zinc finger)"/>
    <property type="match status" value="1"/>
</dbReference>
<evidence type="ECO:0000256" key="9">
    <source>
        <dbReference type="SAM" id="Phobius"/>
    </source>
</evidence>
<feature type="transmembrane region" description="Helical" evidence="9">
    <location>
        <begin position="95"/>
        <end position="113"/>
    </location>
</feature>
<dbReference type="FunFam" id="3.30.40.10:FF:000074">
    <property type="entry name" value="Ring finger protein 121"/>
    <property type="match status" value="1"/>
</dbReference>
<accession>A0A2H8TRD0</accession>
<dbReference type="OrthoDB" id="446635at2759"/>
<dbReference type="InterPro" id="IPR001841">
    <property type="entry name" value="Znf_RING"/>
</dbReference>
<evidence type="ECO:0000256" key="3">
    <source>
        <dbReference type="ARBA" id="ARBA00022723"/>
    </source>
</evidence>
<keyword evidence="2 9" id="KW-0812">Transmembrane</keyword>